<accession>A0A0H5R1Q6</accession>
<protein>
    <submittedName>
        <fullName evidence="2">Uncharacterized protein</fullName>
    </submittedName>
</protein>
<feature type="non-terminal residue" evidence="2">
    <location>
        <position position="1"/>
    </location>
</feature>
<evidence type="ECO:0000256" key="1">
    <source>
        <dbReference type="SAM" id="SignalP"/>
    </source>
</evidence>
<feature type="non-terminal residue" evidence="2">
    <location>
        <position position="208"/>
    </location>
</feature>
<evidence type="ECO:0000313" key="2">
    <source>
        <dbReference type="EMBL" id="CRZ07852.1"/>
    </source>
</evidence>
<feature type="chain" id="PRO_5005223757" evidence="1">
    <location>
        <begin position="17"/>
        <end position="208"/>
    </location>
</feature>
<dbReference type="EMBL" id="HACM01007410">
    <property type="protein sequence ID" value="CRZ07852.1"/>
    <property type="molecule type" value="Transcribed_RNA"/>
</dbReference>
<dbReference type="AlphaFoldDB" id="A0A0H5R1Q6"/>
<reference evidence="2" key="1">
    <citation type="submission" date="2015-04" db="EMBL/GenBank/DDBJ databases">
        <title>The genome sequence of the plant pathogenic Rhizarian Plasmodiophora brassicae reveals insights in its biotrophic life cycle and the origin of chitin synthesis.</title>
        <authorList>
            <person name="Schwelm A."/>
            <person name="Fogelqvist J."/>
            <person name="Knaust A."/>
            <person name="Julke S."/>
            <person name="Lilja T."/>
            <person name="Dhandapani V."/>
            <person name="Bonilla-Rosso G."/>
            <person name="Karlsson M."/>
            <person name="Shevchenko A."/>
            <person name="Choi S.R."/>
            <person name="Kim H.G."/>
            <person name="Park J.Y."/>
            <person name="Lim Y.P."/>
            <person name="Ludwig-Muller J."/>
            <person name="Dixelius C."/>
        </authorList>
    </citation>
    <scope>NUCLEOTIDE SEQUENCE</scope>
    <source>
        <tissue evidence="2">Potato root galls</tissue>
    </source>
</reference>
<proteinExistence type="predicted"/>
<keyword evidence="1" id="KW-0732">Signal</keyword>
<feature type="signal peptide" evidence="1">
    <location>
        <begin position="1"/>
        <end position="16"/>
    </location>
</feature>
<sequence>ILLSVLLQSIWVVVNCRVEFIGRIAISEENLIWRKFSYQQVKLKEMNEPTKVMSLRKCIETLESPKKFDLFLLPEQLKTEIDLLKLLDRDTFKTRFGDIMQRTIYEEIHEENPNWIVIPFGIERHITQKDYIAEAHIDFLRNAGIENLLKLYGQSSLQFMEFLANNNQVKSAALKHYDGNVEKYAIEMLTIDHFMSIWIPDEPVQAWP</sequence>
<name>A0A0H5R1Q6_9EUKA</name>
<organism evidence="2">
    <name type="scientific">Spongospora subterranea</name>
    <dbReference type="NCBI Taxonomy" id="70186"/>
    <lineage>
        <taxon>Eukaryota</taxon>
        <taxon>Sar</taxon>
        <taxon>Rhizaria</taxon>
        <taxon>Endomyxa</taxon>
        <taxon>Phytomyxea</taxon>
        <taxon>Plasmodiophorida</taxon>
        <taxon>Plasmodiophoridae</taxon>
        <taxon>Spongospora</taxon>
    </lineage>
</organism>